<sequence>MSNQKLSEFNDEYTLSEKQVNEYRKNGHVYLPGVATKEEIMGYRPYLEQEFEEFFQKNVDSIGYDGFTSKALMAITNLWLRNTNMKKFVLAKRFAKIAADLMDSEAVRLYYDVALFKKPGGIPTPVHIDPFCLNPDKVVTMWMPFVDITDGLSSLNFISGSHMPENKDLPPRRLITNAIKKGLPEKNYGDMKMGDVTFHAGRIIHGAPGNLTDTMRGVMTITYFEDGHRLNDPGNDPEKIKHFEKHFSDKKPGDEVSHDLHPILYRQPRVGGN</sequence>
<dbReference type="RefSeq" id="WP_148950789.1">
    <property type="nucleotide sequence ID" value="NZ_VTES01000006.1"/>
</dbReference>
<protein>
    <submittedName>
        <fullName evidence="1">Phytanoyl-CoA dioxygenase family protein</fullName>
    </submittedName>
</protein>
<name>A0A5D4SF77_9BACI</name>
<proteinExistence type="predicted"/>
<organism evidence="1 2">
    <name type="scientific">Bacillus infantis</name>
    <dbReference type="NCBI Taxonomy" id="324767"/>
    <lineage>
        <taxon>Bacteria</taxon>
        <taxon>Bacillati</taxon>
        <taxon>Bacillota</taxon>
        <taxon>Bacilli</taxon>
        <taxon>Bacillales</taxon>
        <taxon>Bacillaceae</taxon>
        <taxon>Bacillus</taxon>
    </lineage>
</organism>
<dbReference type="GO" id="GO:0016706">
    <property type="term" value="F:2-oxoglutarate-dependent dioxygenase activity"/>
    <property type="evidence" value="ECO:0007669"/>
    <property type="project" value="UniProtKB-ARBA"/>
</dbReference>
<dbReference type="InterPro" id="IPR008775">
    <property type="entry name" value="Phytyl_CoA_dOase-like"/>
</dbReference>
<comment type="caution">
    <text evidence="1">The sequence shown here is derived from an EMBL/GenBank/DDBJ whole genome shotgun (WGS) entry which is preliminary data.</text>
</comment>
<dbReference type="AlphaFoldDB" id="A0A5D4SF77"/>
<dbReference type="Gene3D" id="2.60.120.620">
    <property type="entry name" value="q2cbj1_9rhob like domain"/>
    <property type="match status" value="1"/>
</dbReference>
<keyword evidence="1" id="KW-0560">Oxidoreductase</keyword>
<dbReference type="SUPFAM" id="SSF51197">
    <property type="entry name" value="Clavaminate synthase-like"/>
    <property type="match status" value="1"/>
</dbReference>
<evidence type="ECO:0000313" key="1">
    <source>
        <dbReference type="EMBL" id="TYS60642.1"/>
    </source>
</evidence>
<dbReference type="PANTHER" id="PTHR20883">
    <property type="entry name" value="PHYTANOYL-COA DIOXYGENASE DOMAIN CONTAINING 1"/>
    <property type="match status" value="1"/>
</dbReference>
<dbReference type="EMBL" id="VTES01000006">
    <property type="protein sequence ID" value="TYS60642.1"/>
    <property type="molecule type" value="Genomic_DNA"/>
</dbReference>
<accession>A0A5D4SF77</accession>
<dbReference type="Pfam" id="PF05721">
    <property type="entry name" value="PhyH"/>
    <property type="match status" value="1"/>
</dbReference>
<keyword evidence="1" id="KW-0223">Dioxygenase</keyword>
<gene>
    <name evidence="1" type="ORF">FZD47_20760</name>
</gene>
<evidence type="ECO:0000313" key="2">
    <source>
        <dbReference type="Proteomes" id="UP000323732"/>
    </source>
</evidence>
<reference evidence="1 2" key="1">
    <citation type="submission" date="2019-08" db="EMBL/GenBank/DDBJ databases">
        <title>Bacillus genomes from the desert of Cuatro Cienegas, Coahuila.</title>
        <authorList>
            <person name="Olmedo-Alvarez G."/>
        </authorList>
    </citation>
    <scope>NUCLEOTIDE SEQUENCE [LARGE SCALE GENOMIC DNA]</scope>
    <source>
        <strain evidence="1 2">CH37_1T</strain>
    </source>
</reference>
<dbReference type="PANTHER" id="PTHR20883:SF49">
    <property type="entry name" value="PHYTANOYL-COA DIOXYGENASE"/>
    <property type="match status" value="1"/>
</dbReference>
<dbReference type="GO" id="GO:0005506">
    <property type="term" value="F:iron ion binding"/>
    <property type="evidence" value="ECO:0007669"/>
    <property type="project" value="UniProtKB-ARBA"/>
</dbReference>
<dbReference type="Proteomes" id="UP000323732">
    <property type="component" value="Unassembled WGS sequence"/>
</dbReference>